<dbReference type="InterPro" id="IPR027484">
    <property type="entry name" value="PInositol-4-P-5-kinase_N"/>
</dbReference>
<dbReference type="SMART" id="SM00330">
    <property type="entry name" value="PIPKc"/>
    <property type="match status" value="1"/>
</dbReference>
<name>A0A9P1FXT0_9DINO</name>
<dbReference type="GO" id="GO:0005524">
    <property type="term" value="F:ATP binding"/>
    <property type="evidence" value="ECO:0007669"/>
    <property type="project" value="UniProtKB-UniRule"/>
</dbReference>
<evidence type="ECO:0000259" key="2">
    <source>
        <dbReference type="PROSITE" id="PS51455"/>
    </source>
</evidence>
<dbReference type="Gene3D" id="3.30.810.10">
    <property type="entry name" value="2-Layer Sandwich"/>
    <property type="match status" value="1"/>
</dbReference>
<proteinExistence type="predicted"/>
<evidence type="ECO:0000313" key="5">
    <source>
        <dbReference type="Proteomes" id="UP001152797"/>
    </source>
</evidence>
<evidence type="ECO:0000256" key="1">
    <source>
        <dbReference type="PROSITE-ProRule" id="PRU00781"/>
    </source>
</evidence>
<dbReference type="InterPro" id="IPR027483">
    <property type="entry name" value="PInositol-4-P-4/5-kinase_C_sf"/>
</dbReference>
<dbReference type="InterPro" id="IPR023610">
    <property type="entry name" value="PInositol-4/5-P-5/4-kinase"/>
</dbReference>
<dbReference type="GO" id="GO:0046854">
    <property type="term" value="P:phosphatidylinositol phosphate biosynthetic process"/>
    <property type="evidence" value="ECO:0007669"/>
    <property type="project" value="TreeGrafter"/>
</dbReference>
<reference evidence="4 5" key="2">
    <citation type="submission" date="2024-05" db="EMBL/GenBank/DDBJ databases">
        <authorList>
            <person name="Chen Y."/>
            <person name="Shah S."/>
            <person name="Dougan E. K."/>
            <person name="Thang M."/>
            <person name="Chan C."/>
        </authorList>
    </citation>
    <scope>NUCLEOTIDE SEQUENCE [LARGE SCALE GENOMIC DNA]</scope>
</reference>
<dbReference type="GO" id="GO:0016308">
    <property type="term" value="F:1-phosphatidylinositol-4-phosphate 5-kinase activity"/>
    <property type="evidence" value="ECO:0007669"/>
    <property type="project" value="TreeGrafter"/>
</dbReference>
<evidence type="ECO:0000313" key="4">
    <source>
        <dbReference type="EMBL" id="CAL4779403.1"/>
    </source>
</evidence>
<dbReference type="PANTHER" id="PTHR23086:SF101">
    <property type="entry name" value="LP03320P-RELATED"/>
    <property type="match status" value="1"/>
</dbReference>
<keyword evidence="1" id="KW-0808">Transferase</keyword>
<feature type="domain" description="PIPK" evidence="2">
    <location>
        <begin position="1"/>
        <end position="288"/>
    </location>
</feature>
<accession>A0A9P1FXT0</accession>
<dbReference type="GO" id="GO:0005886">
    <property type="term" value="C:plasma membrane"/>
    <property type="evidence" value="ECO:0007669"/>
    <property type="project" value="TreeGrafter"/>
</dbReference>
<reference evidence="3" key="1">
    <citation type="submission" date="2022-10" db="EMBL/GenBank/DDBJ databases">
        <authorList>
            <person name="Chen Y."/>
            <person name="Dougan E. K."/>
            <person name="Chan C."/>
            <person name="Rhodes N."/>
            <person name="Thang M."/>
        </authorList>
    </citation>
    <scope>NUCLEOTIDE SEQUENCE</scope>
</reference>
<dbReference type="EMBL" id="CAMXCT020001669">
    <property type="protein sequence ID" value="CAL1145466.1"/>
    <property type="molecule type" value="Genomic_DNA"/>
</dbReference>
<organism evidence="3">
    <name type="scientific">Cladocopium goreaui</name>
    <dbReference type="NCBI Taxonomy" id="2562237"/>
    <lineage>
        <taxon>Eukaryota</taxon>
        <taxon>Sar</taxon>
        <taxon>Alveolata</taxon>
        <taxon>Dinophyceae</taxon>
        <taxon>Suessiales</taxon>
        <taxon>Symbiodiniaceae</taxon>
        <taxon>Cladocopium</taxon>
    </lineage>
</organism>
<comment type="caution">
    <text evidence="3">The sequence shown here is derived from an EMBL/GenBank/DDBJ whole genome shotgun (WGS) entry which is preliminary data.</text>
</comment>
<dbReference type="Pfam" id="PF01504">
    <property type="entry name" value="PIP5K"/>
    <property type="match status" value="2"/>
</dbReference>
<gene>
    <name evidence="3" type="ORF">C1SCF055_LOCUS18946</name>
</gene>
<keyword evidence="1" id="KW-0547">Nucleotide-binding</keyword>
<keyword evidence="1" id="KW-0418">Kinase</keyword>
<feature type="non-terminal residue" evidence="3">
    <location>
        <position position="373"/>
    </location>
</feature>
<dbReference type="PANTHER" id="PTHR23086">
    <property type="entry name" value="PHOSPHATIDYLINOSITOL-4-PHOSPHATE 5-KINASE"/>
    <property type="match status" value="1"/>
</dbReference>
<dbReference type="PROSITE" id="PS51455">
    <property type="entry name" value="PIPK"/>
    <property type="match status" value="1"/>
</dbReference>
<keyword evidence="5" id="KW-1185">Reference proteome</keyword>
<protein>
    <recommendedName>
        <fullName evidence="2">PIPK domain-containing protein</fullName>
    </recommendedName>
</protein>
<dbReference type="InterPro" id="IPR002498">
    <property type="entry name" value="PInositol-4-P-4/5-kinase_core"/>
</dbReference>
<dbReference type="AlphaFoldDB" id="A0A9P1FXT0"/>
<dbReference type="Gene3D" id="3.30.800.10">
    <property type="entry name" value="Phosphatidylinositol Phosphate Kinase II Beta"/>
    <property type="match status" value="1"/>
</dbReference>
<dbReference type="OrthoDB" id="2129491at2759"/>
<dbReference type="EMBL" id="CAMXCT030001669">
    <property type="protein sequence ID" value="CAL4779403.1"/>
    <property type="molecule type" value="Genomic_DNA"/>
</dbReference>
<dbReference type="Proteomes" id="UP001152797">
    <property type="component" value="Unassembled WGS sequence"/>
</dbReference>
<evidence type="ECO:0000313" key="3">
    <source>
        <dbReference type="EMBL" id="CAI3992091.1"/>
    </source>
</evidence>
<dbReference type="SUPFAM" id="SSF56104">
    <property type="entry name" value="SAICAR synthase-like"/>
    <property type="match status" value="1"/>
</dbReference>
<sequence>MAQGLCPGGREVELFNEYYFRPLRERAGVPEDFINSWSIDGLSAGGGKGGTLMARLDNFIVKELSKGDHQTLLRITESFSEHLRTGKSLLSPIFLHFRDKATKRTFFAMRNCVGQGPFKALYDLKGCADDKTLEKDGIVIPAVHKRIWNVAMWSSCCWSSARRRYHRGKVEARKAQLFVTSTQKDSVLEALRRDVSYLAGQRLMDYSLLVAIKDLKDEGTIGLPSGQPFIRQTKDGPVAVHIAIIDFLQRWTMGKRVARAIKVFEKNKATIPPRAYAARFAVHFTQQVVAVEEEFADFKVNGLMALSPKGPEEPLPDFHLEKAEEPLTFHPVPVESVARLEEPRVNSLREDNKTAEINNIEAISRALEGWNCT</sequence>
<keyword evidence="1" id="KW-0067">ATP-binding</keyword>
<dbReference type="EMBL" id="CAMXCT010001669">
    <property type="protein sequence ID" value="CAI3992091.1"/>
    <property type="molecule type" value="Genomic_DNA"/>
</dbReference>